<organism evidence="1 2">
    <name type="scientific">Kickxella alabastrina</name>
    <dbReference type="NCBI Taxonomy" id="61397"/>
    <lineage>
        <taxon>Eukaryota</taxon>
        <taxon>Fungi</taxon>
        <taxon>Fungi incertae sedis</taxon>
        <taxon>Zoopagomycota</taxon>
        <taxon>Kickxellomycotina</taxon>
        <taxon>Kickxellomycetes</taxon>
        <taxon>Kickxellales</taxon>
        <taxon>Kickxellaceae</taxon>
        <taxon>Kickxella</taxon>
    </lineage>
</organism>
<gene>
    <name evidence="1" type="ORF">LPJ66_001305</name>
</gene>
<accession>A0ACC1ITK9</accession>
<evidence type="ECO:0000313" key="1">
    <source>
        <dbReference type="EMBL" id="KAJ1900678.1"/>
    </source>
</evidence>
<dbReference type="EMBL" id="JANBPG010000066">
    <property type="protein sequence ID" value="KAJ1900678.1"/>
    <property type="molecule type" value="Genomic_DNA"/>
</dbReference>
<protein>
    <submittedName>
        <fullName evidence="1">Uncharacterized protein</fullName>
    </submittedName>
</protein>
<name>A0ACC1ITK9_9FUNG</name>
<sequence length="528" mass="57168">MYMVCSAETIFNQLLSPLKDNFKSNIYAQWMEASFLLTCVMVQPVWVKLAERFGRKWPLLASIVVFMVFSIMVGGARTMGALCVGRALQGVGGAGMMPLALVVLTDVLTAGQRAVWMGALGAVIIASKWSGPVVGALLLQSGSGNRWRWAGYINLPLGAVALVILYASLRDIPGPIRRAEEGEKLRRLREFDFLGTLVWLGGSLMILLGLSWGGNEYPWRSATVVCLFVFGFLAIILFGVIEWRWAKWPIIPLTVLRRSRTVIALLASFLIGICMYGMIMFVPVYYMMVVGESPVESACHILWFVLGGCLGSLLAGSLVSVRGGRTFYREWAVLGCLLMTVGYGVLYTWPLAASATVRHAGFQVLVGLGLGLCMQQVLLAAQAGIPADEISTVTTLVDYARTLGGMIGLVIGEVILKDKMFSTVAAAFPFLGSEVFAGQDVVALEGMAPMLAQLPEAMSAGVYEGVVDALRLVFVVDVPFAAVACVLCVALSNIPLHVVLPASRPDEVPEALYRLQQQQQQQRNDANV</sequence>
<reference evidence="1" key="1">
    <citation type="submission" date="2022-07" db="EMBL/GenBank/DDBJ databases">
        <title>Phylogenomic reconstructions and comparative analyses of Kickxellomycotina fungi.</title>
        <authorList>
            <person name="Reynolds N.K."/>
            <person name="Stajich J.E."/>
            <person name="Barry K."/>
            <person name="Grigoriev I.V."/>
            <person name="Crous P."/>
            <person name="Smith M.E."/>
        </authorList>
    </citation>
    <scope>NUCLEOTIDE SEQUENCE</scope>
    <source>
        <strain evidence="1">Benny 63K</strain>
    </source>
</reference>
<dbReference type="Proteomes" id="UP001150581">
    <property type="component" value="Unassembled WGS sequence"/>
</dbReference>
<keyword evidence="2" id="KW-1185">Reference proteome</keyword>
<comment type="caution">
    <text evidence="1">The sequence shown here is derived from an EMBL/GenBank/DDBJ whole genome shotgun (WGS) entry which is preliminary data.</text>
</comment>
<evidence type="ECO:0000313" key="2">
    <source>
        <dbReference type="Proteomes" id="UP001150581"/>
    </source>
</evidence>
<proteinExistence type="predicted"/>